<accession>A0ACC1AR26</accession>
<name>A0ACC1AR26_9ROSI</name>
<proteinExistence type="predicted"/>
<sequence>MMGVYKNSEVFCPRTLHCREWARKYLDYCLCNSRDEISLGLGAISVVVWVVAEIPQIITNYRQKSTDGLSIAFLTTWIIGDLFNLFGCILEPATLPTQYYMALLYTLITVILGSQTVYYGHIYPRLKDNGCLHKGFKPIQTESADKTGQSNNDVGKQVNCSDKRKSGLCISDRDNAPSSPIPLPALPRTMSPGRELYYM</sequence>
<keyword evidence="2" id="KW-1185">Reference proteome</keyword>
<reference evidence="2" key="1">
    <citation type="journal article" date="2023" name="G3 (Bethesda)">
        <title>Genome assembly and association tests identify interacting loci associated with vigor, precocity, and sex in interspecific pistachio rootstocks.</title>
        <authorList>
            <person name="Palmer W."/>
            <person name="Jacygrad E."/>
            <person name="Sagayaradj S."/>
            <person name="Cavanaugh K."/>
            <person name="Han R."/>
            <person name="Bertier L."/>
            <person name="Beede B."/>
            <person name="Kafkas S."/>
            <person name="Golino D."/>
            <person name="Preece J."/>
            <person name="Michelmore R."/>
        </authorList>
    </citation>
    <scope>NUCLEOTIDE SEQUENCE [LARGE SCALE GENOMIC DNA]</scope>
</reference>
<gene>
    <name evidence="1" type="ORF">Patl1_32407</name>
</gene>
<organism evidence="1 2">
    <name type="scientific">Pistacia atlantica</name>
    <dbReference type="NCBI Taxonomy" id="434234"/>
    <lineage>
        <taxon>Eukaryota</taxon>
        <taxon>Viridiplantae</taxon>
        <taxon>Streptophyta</taxon>
        <taxon>Embryophyta</taxon>
        <taxon>Tracheophyta</taxon>
        <taxon>Spermatophyta</taxon>
        <taxon>Magnoliopsida</taxon>
        <taxon>eudicotyledons</taxon>
        <taxon>Gunneridae</taxon>
        <taxon>Pentapetalae</taxon>
        <taxon>rosids</taxon>
        <taxon>malvids</taxon>
        <taxon>Sapindales</taxon>
        <taxon>Anacardiaceae</taxon>
        <taxon>Pistacia</taxon>
    </lineage>
</organism>
<dbReference type="EMBL" id="CM047905">
    <property type="protein sequence ID" value="KAJ0089149.1"/>
    <property type="molecule type" value="Genomic_DNA"/>
</dbReference>
<comment type="caution">
    <text evidence="1">The sequence shown here is derived from an EMBL/GenBank/DDBJ whole genome shotgun (WGS) entry which is preliminary data.</text>
</comment>
<protein>
    <submittedName>
        <fullName evidence="1">Uncharacterized protein</fullName>
    </submittedName>
</protein>
<evidence type="ECO:0000313" key="1">
    <source>
        <dbReference type="EMBL" id="KAJ0089149.1"/>
    </source>
</evidence>
<dbReference type="Proteomes" id="UP001164250">
    <property type="component" value="Chromosome 9"/>
</dbReference>
<evidence type="ECO:0000313" key="2">
    <source>
        <dbReference type="Proteomes" id="UP001164250"/>
    </source>
</evidence>